<organism evidence="2 3">
    <name type="scientific">Purpureocillium takamizusanense</name>
    <dbReference type="NCBI Taxonomy" id="2060973"/>
    <lineage>
        <taxon>Eukaryota</taxon>
        <taxon>Fungi</taxon>
        <taxon>Dikarya</taxon>
        <taxon>Ascomycota</taxon>
        <taxon>Pezizomycotina</taxon>
        <taxon>Sordariomycetes</taxon>
        <taxon>Hypocreomycetidae</taxon>
        <taxon>Hypocreales</taxon>
        <taxon>Ophiocordycipitaceae</taxon>
        <taxon>Purpureocillium</taxon>
    </lineage>
</organism>
<protein>
    <recommendedName>
        <fullName evidence="1">F-box domain-containing protein</fullName>
    </recommendedName>
</protein>
<dbReference type="Pfam" id="PF00646">
    <property type="entry name" value="F-box"/>
    <property type="match status" value="1"/>
</dbReference>
<accession>A0A9Q8QCG4</accession>
<dbReference type="GeneID" id="72065429"/>
<gene>
    <name evidence="2" type="ORF">JDV02_003472</name>
</gene>
<dbReference type="Proteomes" id="UP000829364">
    <property type="component" value="Chromosome 2"/>
</dbReference>
<dbReference type="InterPro" id="IPR001810">
    <property type="entry name" value="F-box_dom"/>
</dbReference>
<dbReference type="InterPro" id="IPR036047">
    <property type="entry name" value="F-box-like_dom_sf"/>
</dbReference>
<evidence type="ECO:0000259" key="1">
    <source>
        <dbReference type="PROSITE" id="PS50181"/>
    </source>
</evidence>
<keyword evidence="3" id="KW-1185">Reference proteome</keyword>
<dbReference type="AlphaFoldDB" id="A0A9Q8QCG4"/>
<evidence type="ECO:0000313" key="3">
    <source>
        <dbReference type="Proteomes" id="UP000829364"/>
    </source>
</evidence>
<dbReference type="PROSITE" id="PS50181">
    <property type="entry name" value="FBOX"/>
    <property type="match status" value="1"/>
</dbReference>
<dbReference type="SUPFAM" id="SSF81383">
    <property type="entry name" value="F-box domain"/>
    <property type="match status" value="1"/>
</dbReference>
<feature type="domain" description="F-box" evidence="1">
    <location>
        <begin position="1"/>
        <end position="47"/>
    </location>
</feature>
<reference evidence="2" key="1">
    <citation type="submission" date="2021-11" db="EMBL/GenBank/DDBJ databases">
        <title>Purpureocillium_takamizusanense_genome.</title>
        <authorList>
            <person name="Nguyen N.-H."/>
        </authorList>
    </citation>
    <scope>NUCLEOTIDE SEQUENCE</scope>
    <source>
        <strain evidence="2">PT3</strain>
    </source>
</reference>
<dbReference type="RefSeq" id="XP_047840576.1">
    <property type="nucleotide sequence ID" value="XM_047984602.1"/>
</dbReference>
<proteinExistence type="predicted"/>
<dbReference type="Gene3D" id="1.20.1280.50">
    <property type="match status" value="1"/>
</dbReference>
<evidence type="ECO:0000313" key="2">
    <source>
        <dbReference type="EMBL" id="UNI17095.1"/>
    </source>
</evidence>
<sequence length="109" mass="12715">MPLFASLPPEILDRILEMLPPEEVLVFRRVCRLADKYITSNTTLHRAMYRHAFGRHKEDNIGWQDLQELLKLCNEMRRAVWFATEQAPLGMLSRLWVGTSFPTFEQPGA</sequence>
<dbReference type="EMBL" id="CP086355">
    <property type="protein sequence ID" value="UNI17095.1"/>
    <property type="molecule type" value="Genomic_DNA"/>
</dbReference>
<name>A0A9Q8QCG4_9HYPO</name>